<organism evidence="1 2">
    <name type="scientific">Trichinella nativa</name>
    <dbReference type="NCBI Taxonomy" id="6335"/>
    <lineage>
        <taxon>Eukaryota</taxon>
        <taxon>Metazoa</taxon>
        <taxon>Ecdysozoa</taxon>
        <taxon>Nematoda</taxon>
        <taxon>Enoplea</taxon>
        <taxon>Dorylaimia</taxon>
        <taxon>Trichinellida</taxon>
        <taxon>Trichinellidae</taxon>
        <taxon>Trichinella</taxon>
    </lineage>
</organism>
<evidence type="ECO:0000313" key="2">
    <source>
        <dbReference type="Proteomes" id="UP000054721"/>
    </source>
</evidence>
<proteinExistence type="predicted"/>
<dbReference type="AlphaFoldDB" id="A0A0V1LH77"/>
<sequence length="72" mass="7833">MKKIKQKQQQYVISEHVRIDLAGLALFVYVCKHSLGLQKPVLTRAAAAFGRNATSGAALIDRGASHSMHIST</sequence>
<accession>A0A0V1LH77</accession>
<name>A0A0V1LH77_9BILA</name>
<evidence type="ECO:0000313" key="1">
    <source>
        <dbReference type="EMBL" id="KRZ58803.1"/>
    </source>
</evidence>
<protein>
    <submittedName>
        <fullName evidence="1">Uncharacterized protein</fullName>
    </submittedName>
</protein>
<gene>
    <name evidence="1" type="ORF">T02_1518</name>
</gene>
<reference evidence="1 2" key="1">
    <citation type="submission" date="2015-05" db="EMBL/GenBank/DDBJ databases">
        <title>Evolution of Trichinella species and genotypes.</title>
        <authorList>
            <person name="Korhonen P.K."/>
            <person name="Edoardo P."/>
            <person name="Giuseppe L.R."/>
            <person name="Gasser R.B."/>
        </authorList>
    </citation>
    <scope>NUCLEOTIDE SEQUENCE [LARGE SCALE GENOMIC DNA]</scope>
    <source>
        <strain evidence="1">ISS10</strain>
    </source>
</reference>
<dbReference type="Proteomes" id="UP000054721">
    <property type="component" value="Unassembled WGS sequence"/>
</dbReference>
<comment type="caution">
    <text evidence="1">The sequence shown here is derived from an EMBL/GenBank/DDBJ whole genome shotgun (WGS) entry which is preliminary data.</text>
</comment>
<keyword evidence="2" id="KW-1185">Reference proteome</keyword>
<dbReference type="EMBL" id="JYDW01000052">
    <property type="protein sequence ID" value="KRZ58803.1"/>
    <property type="molecule type" value="Genomic_DNA"/>
</dbReference>